<reference evidence="3 4" key="1">
    <citation type="submission" date="2024-01" db="EMBL/GenBank/DDBJ databases">
        <title>Complete genome of Cladobotryum mycophilum ATHUM6906.</title>
        <authorList>
            <person name="Christinaki A.C."/>
            <person name="Myridakis A.I."/>
            <person name="Kouvelis V.N."/>
        </authorList>
    </citation>
    <scope>NUCLEOTIDE SEQUENCE [LARGE SCALE GENOMIC DNA]</scope>
    <source>
        <strain evidence="3 4">ATHUM6906</strain>
    </source>
</reference>
<dbReference type="Proteomes" id="UP001338125">
    <property type="component" value="Unassembled WGS sequence"/>
</dbReference>
<evidence type="ECO:0000313" key="4">
    <source>
        <dbReference type="Proteomes" id="UP001338125"/>
    </source>
</evidence>
<gene>
    <name evidence="3" type="ORF">PT974_06259</name>
</gene>
<feature type="compositionally biased region" description="Low complexity" evidence="1">
    <location>
        <begin position="215"/>
        <end position="235"/>
    </location>
</feature>
<proteinExistence type="predicted"/>
<dbReference type="EMBL" id="JAVFKD010000012">
    <property type="protein sequence ID" value="KAK5992837.1"/>
    <property type="molecule type" value="Genomic_DNA"/>
</dbReference>
<protein>
    <recommendedName>
        <fullName evidence="2">DNA ligase D 3'-phosphoesterase domain-containing protein</fullName>
    </recommendedName>
</protein>
<dbReference type="Pfam" id="PF13298">
    <property type="entry name" value="LigD_N"/>
    <property type="match status" value="1"/>
</dbReference>
<comment type="caution">
    <text evidence="3">The sequence shown here is derived from an EMBL/GenBank/DDBJ whole genome shotgun (WGS) entry which is preliminary data.</text>
</comment>
<feature type="compositionally biased region" description="Low complexity" evidence="1">
    <location>
        <begin position="33"/>
        <end position="72"/>
    </location>
</feature>
<keyword evidence="4" id="KW-1185">Reference proteome</keyword>
<accession>A0ABR0SLR8</accession>
<feature type="domain" description="DNA ligase D 3'-phosphoesterase" evidence="2">
    <location>
        <begin position="135"/>
        <end position="259"/>
    </location>
</feature>
<dbReference type="InterPro" id="IPR014144">
    <property type="entry name" value="LigD_PE_domain"/>
</dbReference>
<feature type="region of interest" description="Disordered" evidence="1">
    <location>
        <begin position="32"/>
        <end position="72"/>
    </location>
</feature>
<organism evidence="3 4">
    <name type="scientific">Cladobotryum mycophilum</name>
    <dbReference type="NCBI Taxonomy" id="491253"/>
    <lineage>
        <taxon>Eukaryota</taxon>
        <taxon>Fungi</taxon>
        <taxon>Dikarya</taxon>
        <taxon>Ascomycota</taxon>
        <taxon>Pezizomycotina</taxon>
        <taxon>Sordariomycetes</taxon>
        <taxon>Hypocreomycetidae</taxon>
        <taxon>Hypocreales</taxon>
        <taxon>Hypocreaceae</taxon>
        <taxon>Cladobotryum</taxon>
    </lineage>
</organism>
<evidence type="ECO:0000256" key="1">
    <source>
        <dbReference type="SAM" id="MobiDB-lite"/>
    </source>
</evidence>
<dbReference type="PANTHER" id="PTHR39465:SF1">
    <property type="entry name" value="DNA LIGASE D 3'-PHOSPHOESTERASE DOMAIN-CONTAINING PROTEIN"/>
    <property type="match status" value="1"/>
</dbReference>
<evidence type="ECO:0000259" key="2">
    <source>
        <dbReference type="Pfam" id="PF13298"/>
    </source>
</evidence>
<dbReference type="PANTHER" id="PTHR39465">
    <property type="entry name" value="DNA LIGASE D, 3'-PHOSPHOESTERASE DOMAIN"/>
    <property type="match status" value="1"/>
</dbReference>
<feature type="region of interest" description="Disordered" evidence="1">
    <location>
        <begin position="206"/>
        <end position="236"/>
    </location>
</feature>
<feature type="region of interest" description="Disordered" evidence="1">
    <location>
        <begin position="267"/>
        <end position="332"/>
    </location>
</feature>
<evidence type="ECO:0000313" key="3">
    <source>
        <dbReference type="EMBL" id="KAK5992837.1"/>
    </source>
</evidence>
<name>A0ABR0SLR8_9HYPO</name>
<sequence>MVASSHKRPLSTVSNLIPNPFIKRRNLDWVLNSPTSTRQQTPQSESSSSAAPAAEPTEPTETPRPTTTITPTTTADIESGAVQITDHLAHFASHLSSHILPPSEDVKIPKLSILDYTSLYESCAGNTNGAHFVIHQHDHPIAGTHYDLRLQINETSSASWAIMYGLPGDPNSIRLSRIATETRIHSLWNHLIKTTSPETSVYSILPRQSKHAPRQDPSSPHSPASSPSQTPQSLPHAAFQNRKIRIRLHGTKLPDPYILNLRLTKSEDATSRSKSPLTPRFKRRRGMGKAQVENPPETASSESDSDEESANNEETIAIPGEEPPGSSVSALDQEHRKLEDIQVRLTNAYPGASNTIDSIHQRKWYLALDRRTCGFIETKRNGRFIWELPPKGNVSNPTEDQGHHDLGVEDNLIRDSNTHRLSFPFYVHGPDHERSVVTGRRSKDILRDEGVMSFAPKKGWKPVLK</sequence>